<dbReference type="InterPro" id="IPR032413">
    <property type="entry name" value="Arm_3"/>
</dbReference>
<dbReference type="PIRSF" id="PIRSF005673">
    <property type="entry name" value="Importin_alpha"/>
    <property type="match status" value="1"/>
</dbReference>
<dbReference type="eggNOG" id="KOG0166">
    <property type="taxonomic scope" value="Eukaryota"/>
</dbReference>
<keyword evidence="2" id="KW-0813">Transport</keyword>
<dbReference type="GO" id="GO:0061608">
    <property type="term" value="F:nuclear import signal receptor activity"/>
    <property type="evidence" value="ECO:0000318"/>
    <property type="project" value="GO_Central"/>
</dbReference>
<dbReference type="Gene3D" id="1.25.10.10">
    <property type="entry name" value="Leucine-rich Repeat Variant"/>
    <property type="match status" value="1"/>
</dbReference>
<dbReference type="PROSITE" id="PS50176">
    <property type="entry name" value="ARM_REPEAT"/>
    <property type="match status" value="1"/>
</dbReference>
<dbReference type="SUPFAM" id="SSF48371">
    <property type="entry name" value="ARM repeat"/>
    <property type="match status" value="1"/>
</dbReference>
<evidence type="ECO:0008006" key="8">
    <source>
        <dbReference type="Google" id="ProtNLM"/>
    </source>
</evidence>
<dbReference type="InterPro" id="IPR016024">
    <property type="entry name" value="ARM-type_fold"/>
</dbReference>
<comment type="similarity">
    <text evidence="1">Belongs to the importin alpha family.</text>
</comment>
<evidence type="ECO:0000313" key="7">
    <source>
        <dbReference type="Proteomes" id="UP000000305"/>
    </source>
</evidence>
<dbReference type="OMA" id="NTEDAGM"/>
<feature type="repeat" description="ARM" evidence="5">
    <location>
        <begin position="213"/>
        <end position="246"/>
    </location>
</feature>
<dbReference type="PhylomeDB" id="E9FV85"/>
<dbReference type="GO" id="GO:0008139">
    <property type="term" value="F:nuclear localization sequence binding"/>
    <property type="evidence" value="ECO:0000318"/>
    <property type="project" value="GO_Central"/>
</dbReference>
<dbReference type="HOGENOM" id="CLU_018084_6_1_1"/>
<dbReference type="AlphaFoldDB" id="E9FV85"/>
<dbReference type="Proteomes" id="UP000000305">
    <property type="component" value="Unassembled WGS sequence"/>
</dbReference>
<evidence type="ECO:0000313" key="6">
    <source>
        <dbReference type="EMBL" id="EFX89152.1"/>
    </source>
</evidence>
<keyword evidence="4" id="KW-0653">Protein transport</keyword>
<gene>
    <name evidence="6" type="ORF">DAPPUDRAFT_41349</name>
</gene>
<dbReference type="InParanoid" id="E9FV85"/>
<evidence type="ECO:0000256" key="2">
    <source>
        <dbReference type="ARBA" id="ARBA00022448"/>
    </source>
</evidence>
<dbReference type="OrthoDB" id="29145at2759"/>
<protein>
    <recommendedName>
        <fullName evidence="8">Importin subunit alpha</fullName>
    </recommendedName>
</protein>
<evidence type="ECO:0000256" key="3">
    <source>
        <dbReference type="ARBA" id="ARBA00022737"/>
    </source>
</evidence>
<dbReference type="Pfam" id="PF16186">
    <property type="entry name" value="Arm_3"/>
    <property type="match status" value="1"/>
</dbReference>
<dbReference type="PANTHER" id="PTHR23316">
    <property type="entry name" value="IMPORTIN ALPHA"/>
    <property type="match status" value="1"/>
</dbReference>
<dbReference type="EMBL" id="GL732525">
    <property type="protein sequence ID" value="EFX89152.1"/>
    <property type="molecule type" value="Genomic_DNA"/>
</dbReference>
<keyword evidence="3" id="KW-0677">Repeat</keyword>
<dbReference type="STRING" id="6669.E9FV85"/>
<dbReference type="SMART" id="SM00185">
    <property type="entry name" value="ARM"/>
    <property type="match status" value="8"/>
</dbReference>
<accession>E9FV85</accession>
<keyword evidence="7" id="KW-1185">Reference proteome</keyword>
<reference evidence="6 7" key="1">
    <citation type="journal article" date="2011" name="Science">
        <title>The ecoresponsive genome of Daphnia pulex.</title>
        <authorList>
            <person name="Colbourne J.K."/>
            <person name="Pfrender M.E."/>
            <person name="Gilbert D."/>
            <person name="Thomas W.K."/>
            <person name="Tucker A."/>
            <person name="Oakley T.H."/>
            <person name="Tokishita S."/>
            <person name="Aerts A."/>
            <person name="Arnold G.J."/>
            <person name="Basu M.K."/>
            <person name="Bauer D.J."/>
            <person name="Caceres C.E."/>
            <person name="Carmel L."/>
            <person name="Casola C."/>
            <person name="Choi J.H."/>
            <person name="Detter J.C."/>
            <person name="Dong Q."/>
            <person name="Dusheyko S."/>
            <person name="Eads B.D."/>
            <person name="Frohlich T."/>
            <person name="Geiler-Samerotte K.A."/>
            <person name="Gerlach D."/>
            <person name="Hatcher P."/>
            <person name="Jogdeo S."/>
            <person name="Krijgsveld J."/>
            <person name="Kriventseva E.V."/>
            <person name="Kultz D."/>
            <person name="Laforsch C."/>
            <person name="Lindquist E."/>
            <person name="Lopez J."/>
            <person name="Manak J.R."/>
            <person name="Muller J."/>
            <person name="Pangilinan J."/>
            <person name="Patwardhan R.P."/>
            <person name="Pitluck S."/>
            <person name="Pritham E.J."/>
            <person name="Rechtsteiner A."/>
            <person name="Rho M."/>
            <person name="Rogozin I.B."/>
            <person name="Sakarya O."/>
            <person name="Salamov A."/>
            <person name="Schaack S."/>
            <person name="Shapiro H."/>
            <person name="Shiga Y."/>
            <person name="Skalitzky C."/>
            <person name="Smith Z."/>
            <person name="Souvorov A."/>
            <person name="Sung W."/>
            <person name="Tang Z."/>
            <person name="Tsuchiya D."/>
            <person name="Tu H."/>
            <person name="Vos H."/>
            <person name="Wang M."/>
            <person name="Wolf Y.I."/>
            <person name="Yamagata H."/>
            <person name="Yamada T."/>
            <person name="Ye Y."/>
            <person name="Shaw J.R."/>
            <person name="Andrews J."/>
            <person name="Crease T.J."/>
            <person name="Tang H."/>
            <person name="Lucas S.M."/>
            <person name="Robertson H.M."/>
            <person name="Bork P."/>
            <person name="Koonin E.V."/>
            <person name="Zdobnov E.M."/>
            <person name="Grigoriev I.V."/>
            <person name="Lynch M."/>
            <person name="Boore J.L."/>
        </authorList>
    </citation>
    <scope>NUCLEOTIDE SEQUENCE [LARGE SCALE GENOMIC DNA]</scope>
</reference>
<dbReference type="KEGG" id="dpx:DAPPUDRAFT_41349"/>
<evidence type="ECO:0000256" key="5">
    <source>
        <dbReference type="PROSITE-ProRule" id="PRU00259"/>
    </source>
</evidence>
<proteinExistence type="inferred from homology"/>
<dbReference type="InterPro" id="IPR011989">
    <property type="entry name" value="ARM-like"/>
</dbReference>
<dbReference type="Pfam" id="PF00514">
    <property type="entry name" value="Arm"/>
    <property type="match status" value="4"/>
</dbReference>
<organism evidence="6 7">
    <name type="scientific">Daphnia pulex</name>
    <name type="common">Water flea</name>
    <dbReference type="NCBI Taxonomy" id="6669"/>
    <lineage>
        <taxon>Eukaryota</taxon>
        <taxon>Metazoa</taxon>
        <taxon>Ecdysozoa</taxon>
        <taxon>Arthropoda</taxon>
        <taxon>Crustacea</taxon>
        <taxon>Branchiopoda</taxon>
        <taxon>Diplostraca</taxon>
        <taxon>Cladocera</taxon>
        <taxon>Anomopoda</taxon>
        <taxon>Daphniidae</taxon>
        <taxon>Daphnia</taxon>
    </lineage>
</organism>
<evidence type="ECO:0000256" key="1">
    <source>
        <dbReference type="ARBA" id="ARBA00010394"/>
    </source>
</evidence>
<evidence type="ECO:0000256" key="4">
    <source>
        <dbReference type="ARBA" id="ARBA00022927"/>
    </source>
</evidence>
<name>E9FV85_DAPPU</name>
<dbReference type="GO" id="GO:0005737">
    <property type="term" value="C:cytoplasm"/>
    <property type="evidence" value="ECO:0007669"/>
    <property type="project" value="InterPro"/>
</dbReference>
<dbReference type="GO" id="GO:0005634">
    <property type="term" value="C:nucleus"/>
    <property type="evidence" value="ECO:0000318"/>
    <property type="project" value="GO_Central"/>
</dbReference>
<feature type="non-terminal residue" evidence="6">
    <location>
        <position position="516"/>
    </location>
</feature>
<dbReference type="GO" id="GO:0006607">
    <property type="term" value="P:NLS-bearing protein import into nucleus"/>
    <property type="evidence" value="ECO:0000318"/>
    <property type="project" value="GO_Central"/>
</dbReference>
<dbReference type="InterPro" id="IPR000225">
    <property type="entry name" value="Armadillo"/>
</dbReference>
<dbReference type="InterPro" id="IPR024931">
    <property type="entry name" value="Importin_alpha"/>
</dbReference>
<sequence>YKVNNELKEAKKEDYLLKRHYLEVNDDPLSPLQEQNCIATDNMSFEDIVNGINSGEESKEMTATHAARKILTRECEPPIDILINANVVPKLVQFLSHVNNPDLQLESVRALTKIVTGTSDQTQAVVTAEAVDGFMSLLGSPHPVVVEIAVRALGNIAGEGPELKKVLRSKASIPGFIFLLGSPNPVVKSLRGVTWTLANLCDKTIPRVLIVQQILPALIQLIHNDDDEIVDPACLALTRLTSDFENDFEIRYERIQEVVDAGFVPRLVALLNPNEASFYALMTICNIVSGSDAQTDSVLAAGVCPLLAKLLVNTGMFIIEYAARTVSEIAAGNETQIQALVTNNVIRPLVDVLSNVDFECQKQASRAITNIACGGNVEQIALLYEFGAIAPLCTYILETKEPKTIVVELDGLANILAAAEKMGECAKVSLHVKECGLLDRIGVLLRHDDIKIHPKSLAILERYFSTNVNYSILLLIFRLFFDDYHSCSHSECLFDNLTIAEIFESYFYFYFSYFFI</sequence>